<keyword evidence="8 9" id="KW-0472">Membrane</keyword>
<keyword evidence="5 9" id="KW-0169">Cobalamin biosynthesis</keyword>
<feature type="transmembrane region" description="Helical" evidence="9">
    <location>
        <begin position="50"/>
        <end position="71"/>
    </location>
</feature>
<proteinExistence type="inferred from homology"/>
<keyword evidence="4 9" id="KW-1003">Cell membrane</keyword>
<evidence type="ECO:0000313" key="10">
    <source>
        <dbReference type="EMBL" id="MDQ0163099.1"/>
    </source>
</evidence>
<evidence type="ECO:0000256" key="7">
    <source>
        <dbReference type="ARBA" id="ARBA00022989"/>
    </source>
</evidence>
<dbReference type="Pfam" id="PF03186">
    <property type="entry name" value="CobD_Cbib"/>
    <property type="match status" value="1"/>
</dbReference>
<evidence type="ECO:0000313" key="11">
    <source>
        <dbReference type="Proteomes" id="UP001225646"/>
    </source>
</evidence>
<keyword evidence="11" id="KW-1185">Reference proteome</keyword>
<sequence length="327" mass="36620">MINHLLSIVIAFFLDKWMGDPRNVPHPVRMMGRVISFLDRQWNQGKYLKLKGLFMILTASAFFVVMTFTIVQYAYSVHLVFGIFIEAIILSFMIAEKSLKEAAYDVYQPLIKGDLHEARKKLSWIVGRDTEDLPESEIVRGTVETVAENTSDAVTAPLFWSLIGGAPLAVLYRVVNTADAMVGYKNEKYQHFGFASAKLDDFFNWVPSRLTAAIMILANATLLKVRLKMCIHIVLRDAKKHPSPNSGFPESAMAALLGVQLGGVNKYKGIISNRAKLGDRIFPLKADHIEQSILIMLRTNLLFVVMLMIGGVIVEAAVSWVQSILFI</sequence>
<comment type="caution">
    <text evidence="10">The sequence shown here is derived from an EMBL/GenBank/DDBJ whole genome shotgun (WGS) entry which is preliminary data.</text>
</comment>
<evidence type="ECO:0000256" key="2">
    <source>
        <dbReference type="ARBA" id="ARBA00004953"/>
    </source>
</evidence>
<gene>
    <name evidence="9" type="primary">cobD</name>
    <name evidence="10" type="ORF">J2S06_002177</name>
</gene>
<comment type="function">
    <text evidence="9">Converts cobyric acid to cobinamide by the addition of aminopropanol on the F carboxylic group.</text>
</comment>
<dbReference type="Proteomes" id="UP001225646">
    <property type="component" value="Unassembled WGS sequence"/>
</dbReference>
<evidence type="ECO:0000256" key="9">
    <source>
        <dbReference type="HAMAP-Rule" id="MF_00024"/>
    </source>
</evidence>
<evidence type="ECO:0000256" key="1">
    <source>
        <dbReference type="ARBA" id="ARBA00004651"/>
    </source>
</evidence>
<feature type="transmembrane region" description="Helical" evidence="9">
    <location>
        <begin position="301"/>
        <end position="321"/>
    </location>
</feature>
<dbReference type="InterPro" id="IPR004485">
    <property type="entry name" value="Cobalamin_biosynth_CobD/CbiB"/>
</dbReference>
<evidence type="ECO:0000256" key="8">
    <source>
        <dbReference type="ARBA" id="ARBA00023136"/>
    </source>
</evidence>
<feature type="transmembrane region" description="Helical" evidence="9">
    <location>
        <begin position="77"/>
        <end position="95"/>
    </location>
</feature>
<accession>A0ABT9VQD5</accession>
<keyword evidence="10" id="KW-0436">Ligase</keyword>
<dbReference type="EMBL" id="JAUSTR010000010">
    <property type="protein sequence ID" value="MDQ0163099.1"/>
    <property type="molecule type" value="Genomic_DNA"/>
</dbReference>
<reference evidence="10 11" key="1">
    <citation type="submission" date="2023-07" db="EMBL/GenBank/DDBJ databases">
        <title>Genomic Encyclopedia of Type Strains, Phase IV (KMG-IV): sequencing the most valuable type-strain genomes for metagenomic binning, comparative biology and taxonomic classification.</title>
        <authorList>
            <person name="Goeker M."/>
        </authorList>
    </citation>
    <scope>NUCLEOTIDE SEQUENCE [LARGE SCALE GENOMIC DNA]</scope>
    <source>
        <strain evidence="10 11">DSM 19092</strain>
    </source>
</reference>
<dbReference type="NCBIfam" id="TIGR00380">
    <property type="entry name" value="cobal_cbiB"/>
    <property type="match status" value="1"/>
</dbReference>
<name>A0ABT9VQD5_9BACI</name>
<comment type="pathway">
    <text evidence="2 9">Cofactor biosynthesis; adenosylcobalamin biosynthesis.</text>
</comment>
<comment type="caution">
    <text evidence="9">Lacks conserved residue(s) required for the propagation of feature annotation.</text>
</comment>
<organism evidence="10 11">
    <name type="scientific">Aeribacillus alveayuensis</name>
    <dbReference type="NCBI Taxonomy" id="279215"/>
    <lineage>
        <taxon>Bacteria</taxon>
        <taxon>Bacillati</taxon>
        <taxon>Bacillota</taxon>
        <taxon>Bacilli</taxon>
        <taxon>Bacillales</taxon>
        <taxon>Bacillaceae</taxon>
        <taxon>Aeribacillus</taxon>
    </lineage>
</organism>
<dbReference type="PANTHER" id="PTHR34308:SF1">
    <property type="entry name" value="COBALAMIN BIOSYNTHESIS PROTEIN CBIB"/>
    <property type="match status" value="1"/>
</dbReference>
<comment type="similarity">
    <text evidence="3 9">Belongs to the CobD/CbiB family.</text>
</comment>
<evidence type="ECO:0000256" key="3">
    <source>
        <dbReference type="ARBA" id="ARBA00006263"/>
    </source>
</evidence>
<dbReference type="RefSeq" id="WP_419152295.1">
    <property type="nucleotide sequence ID" value="NZ_JAUSTR010000010.1"/>
</dbReference>
<dbReference type="HAMAP" id="MF_00024">
    <property type="entry name" value="CobD_CbiB"/>
    <property type="match status" value="1"/>
</dbReference>
<keyword evidence="7 9" id="KW-1133">Transmembrane helix</keyword>
<evidence type="ECO:0000256" key="6">
    <source>
        <dbReference type="ARBA" id="ARBA00022692"/>
    </source>
</evidence>
<evidence type="ECO:0000256" key="4">
    <source>
        <dbReference type="ARBA" id="ARBA00022475"/>
    </source>
</evidence>
<dbReference type="PANTHER" id="PTHR34308">
    <property type="entry name" value="COBALAMIN BIOSYNTHESIS PROTEIN CBIB"/>
    <property type="match status" value="1"/>
</dbReference>
<evidence type="ECO:0000256" key="5">
    <source>
        <dbReference type="ARBA" id="ARBA00022573"/>
    </source>
</evidence>
<dbReference type="GO" id="GO:0043757">
    <property type="term" value="F:adenosylcobinamide-phosphate synthase activity"/>
    <property type="evidence" value="ECO:0007669"/>
    <property type="project" value="UniProtKB-EC"/>
</dbReference>
<comment type="subcellular location">
    <subcellularLocation>
        <location evidence="1 9">Cell membrane</location>
        <topology evidence="1 9">Multi-pass membrane protein</topology>
    </subcellularLocation>
</comment>
<keyword evidence="6 9" id="KW-0812">Transmembrane</keyword>
<protein>
    <recommendedName>
        <fullName evidence="9">Cobalamin biosynthesis protein CobD</fullName>
    </recommendedName>
</protein>